<organism evidence="3 4">
    <name type="scientific">Mycena alexandri</name>
    <dbReference type="NCBI Taxonomy" id="1745969"/>
    <lineage>
        <taxon>Eukaryota</taxon>
        <taxon>Fungi</taxon>
        <taxon>Dikarya</taxon>
        <taxon>Basidiomycota</taxon>
        <taxon>Agaricomycotina</taxon>
        <taxon>Agaricomycetes</taxon>
        <taxon>Agaricomycetidae</taxon>
        <taxon>Agaricales</taxon>
        <taxon>Marasmiineae</taxon>
        <taxon>Mycenaceae</taxon>
        <taxon>Mycena</taxon>
    </lineage>
</organism>
<gene>
    <name evidence="3" type="ORF">C8F04DRAFT_1297068</name>
</gene>
<name>A0AAD6T9J4_9AGAR</name>
<accession>A0AAD6T9J4</accession>
<feature type="domain" description="DUF6534" evidence="2">
    <location>
        <begin position="182"/>
        <end position="269"/>
    </location>
</feature>
<dbReference type="PANTHER" id="PTHR40465">
    <property type="entry name" value="CHROMOSOME 1, WHOLE GENOME SHOTGUN SEQUENCE"/>
    <property type="match status" value="1"/>
</dbReference>
<feature type="transmembrane region" description="Helical" evidence="1">
    <location>
        <begin position="31"/>
        <end position="48"/>
    </location>
</feature>
<reference evidence="3" key="1">
    <citation type="submission" date="2023-03" db="EMBL/GenBank/DDBJ databases">
        <title>Massive genome expansion in bonnet fungi (Mycena s.s.) driven by repeated elements and novel gene families across ecological guilds.</title>
        <authorList>
            <consortium name="Lawrence Berkeley National Laboratory"/>
            <person name="Harder C.B."/>
            <person name="Miyauchi S."/>
            <person name="Viragh M."/>
            <person name="Kuo A."/>
            <person name="Thoen E."/>
            <person name="Andreopoulos B."/>
            <person name="Lu D."/>
            <person name="Skrede I."/>
            <person name="Drula E."/>
            <person name="Henrissat B."/>
            <person name="Morin E."/>
            <person name="Kohler A."/>
            <person name="Barry K."/>
            <person name="LaButti K."/>
            <person name="Morin E."/>
            <person name="Salamov A."/>
            <person name="Lipzen A."/>
            <person name="Mereny Z."/>
            <person name="Hegedus B."/>
            <person name="Baldrian P."/>
            <person name="Stursova M."/>
            <person name="Weitz H."/>
            <person name="Taylor A."/>
            <person name="Grigoriev I.V."/>
            <person name="Nagy L.G."/>
            <person name="Martin F."/>
            <person name="Kauserud H."/>
        </authorList>
    </citation>
    <scope>NUCLEOTIDE SEQUENCE</scope>
    <source>
        <strain evidence="3">CBHHK200</strain>
    </source>
</reference>
<evidence type="ECO:0000313" key="4">
    <source>
        <dbReference type="Proteomes" id="UP001218188"/>
    </source>
</evidence>
<keyword evidence="1" id="KW-1133">Transmembrane helix</keyword>
<sequence length="308" mass="34323">MLVLMSGAVGAPILLDNPATTTIGPGFLGNAFNWLFLGTLLMQFYIYWQNYPADTRIIKLLVYIIVVMELAQTAFGTHESWWYAVGNWGNLQALQTAPWTALVRPIMCGIIAAVVKLFYAFRIWRLRRSILTCALVVLIIMLALTQGCAVIVSVALIDEDLSQQNFIHLHPVFMASVWLAGSFTTDLLISGSMIWILQTSKSRSLVTPTNSLLNRLIVNTIQTGSATVVCAGIGLALFVKYTDKNYYYAFVYVLGKIYSNSFLATLNFRVNRKPVEIPGMRIQNQMDMGFVPSNPLAQKNDLLADEYA</sequence>
<keyword evidence="1" id="KW-0472">Membrane</keyword>
<dbReference type="EMBL" id="JARJCM010000014">
    <property type="protein sequence ID" value="KAJ7041893.1"/>
    <property type="molecule type" value="Genomic_DNA"/>
</dbReference>
<feature type="transmembrane region" description="Helical" evidence="1">
    <location>
        <begin position="97"/>
        <end position="119"/>
    </location>
</feature>
<feature type="transmembrane region" description="Helical" evidence="1">
    <location>
        <begin position="60"/>
        <end position="77"/>
    </location>
</feature>
<feature type="transmembrane region" description="Helical" evidence="1">
    <location>
        <begin position="217"/>
        <end position="239"/>
    </location>
</feature>
<evidence type="ECO:0000313" key="3">
    <source>
        <dbReference type="EMBL" id="KAJ7041893.1"/>
    </source>
</evidence>
<dbReference type="PANTHER" id="PTHR40465:SF1">
    <property type="entry name" value="DUF6534 DOMAIN-CONTAINING PROTEIN"/>
    <property type="match status" value="1"/>
</dbReference>
<keyword evidence="4" id="KW-1185">Reference proteome</keyword>
<dbReference type="InterPro" id="IPR045339">
    <property type="entry name" value="DUF6534"/>
</dbReference>
<keyword evidence="1" id="KW-0812">Transmembrane</keyword>
<feature type="transmembrane region" description="Helical" evidence="1">
    <location>
        <begin position="245"/>
        <end position="266"/>
    </location>
</feature>
<evidence type="ECO:0000259" key="2">
    <source>
        <dbReference type="Pfam" id="PF20152"/>
    </source>
</evidence>
<dbReference type="Pfam" id="PF20152">
    <property type="entry name" value="DUF6534"/>
    <property type="match status" value="1"/>
</dbReference>
<dbReference type="AlphaFoldDB" id="A0AAD6T9J4"/>
<dbReference type="Proteomes" id="UP001218188">
    <property type="component" value="Unassembled WGS sequence"/>
</dbReference>
<feature type="transmembrane region" description="Helical" evidence="1">
    <location>
        <begin position="177"/>
        <end position="197"/>
    </location>
</feature>
<comment type="caution">
    <text evidence="3">The sequence shown here is derived from an EMBL/GenBank/DDBJ whole genome shotgun (WGS) entry which is preliminary data.</text>
</comment>
<evidence type="ECO:0000256" key="1">
    <source>
        <dbReference type="SAM" id="Phobius"/>
    </source>
</evidence>
<proteinExistence type="predicted"/>
<feature type="transmembrane region" description="Helical" evidence="1">
    <location>
        <begin position="131"/>
        <end position="157"/>
    </location>
</feature>
<protein>
    <recommendedName>
        <fullName evidence="2">DUF6534 domain-containing protein</fullName>
    </recommendedName>
</protein>